<feature type="transmembrane region" description="Helical" evidence="1">
    <location>
        <begin position="42"/>
        <end position="63"/>
    </location>
</feature>
<keyword evidence="3" id="KW-1185">Reference proteome</keyword>
<keyword evidence="1" id="KW-0472">Membrane</keyword>
<organism evidence="2 3">
    <name type="scientific">Eumeta variegata</name>
    <name type="common">Bagworm moth</name>
    <name type="synonym">Eumeta japonica</name>
    <dbReference type="NCBI Taxonomy" id="151549"/>
    <lineage>
        <taxon>Eukaryota</taxon>
        <taxon>Metazoa</taxon>
        <taxon>Ecdysozoa</taxon>
        <taxon>Arthropoda</taxon>
        <taxon>Hexapoda</taxon>
        <taxon>Insecta</taxon>
        <taxon>Pterygota</taxon>
        <taxon>Neoptera</taxon>
        <taxon>Endopterygota</taxon>
        <taxon>Lepidoptera</taxon>
        <taxon>Glossata</taxon>
        <taxon>Ditrysia</taxon>
        <taxon>Tineoidea</taxon>
        <taxon>Psychidae</taxon>
        <taxon>Oiketicinae</taxon>
        <taxon>Eumeta</taxon>
    </lineage>
</organism>
<reference evidence="2 3" key="1">
    <citation type="journal article" date="2019" name="Commun. Biol.">
        <title>The bagworm genome reveals a unique fibroin gene that provides high tensile strength.</title>
        <authorList>
            <person name="Kono N."/>
            <person name="Nakamura H."/>
            <person name="Ohtoshi R."/>
            <person name="Tomita M."/>
            <person name="Numata K."/>
            <person name="Arakawa K."/>
        </authorList>
    </citation>
    <scope>NUCLEOTIDE SEQUENCE [LARGE SCALE GENOMIC DNA]</scope>
</reference>
<keyword evidence="1" id="KW-0812">Transmembrane</keyword>
<dbReference type="EMBL" id="BGZK01002541">
    <property type="protein sequence ID" value="GBP94728.1"/>
    <property type="molecule type" value="Genomic_DNA"/>
</dbReference>
<name>A0A4C2A3T7_EUMVA</name>
<comment type="caution">
    <text evidence="2">The sequence shown here is derived from an EMBL/GenBank/DDBJ whole genome shotgun (WGS) entry which is preliminary data.</text>
</comment>
<proteinExistence type="predicted"/>
<accession>A0A4C2A3T7</accession>
<dbReference type="AlphaFoldDB" id="A0A4C2A3T7"/>
<protein>
    <submittedName>
        <fullName evidence="2">Uncharacterized protein</fullName>
    </submittedName>
</protein>
<evidence type="ECO:0000313" key="3">
    <source>
        <dbReference type="Proteomes" id="UP000299102"/>
    </source>
</evidence>
<evidence type="ECO:0000313" key="2">
    <source>
        <dbReference type="EMBL" id="GBP94728.1"/>
    </source>
</evidence>
<dbReference type="Proteomes" id="UP000299102">
    <property type="component" value="Unassembled WGS sequence"/>
</dbReference>
<gene>
    <name evidence="2" type="ORF">EVAR_88110_1</name>
</gene>
<evidence type="ECO:0000256" key="1">
    <source>
        <dbReference type="SAM" id="Phobius"/>
    </source>
</evidence>
<sequence>MKASEQIDDGASIPAAGATESMQTRCFQIQQMTIRNRTPAHVSLSCIVSSLILSYCIASIAGLERGDRIQKFRNENNLTPPTPTGTAVILFTFAIYR</sequence>
<keyword evidence="1" id="KW-1133">Transmembrane helix</keyword>